<organism evidence="1">
    <name type="scientific">Phaffia rhodozyma</name>
    <name type="common">Yeast</name>
    <name type="synonym">Xanthophyllomyces dendrorhous</name>
    <dbReference type="NCBI Taxonomy" id="264483"/>
    <lineage>
        <taxon>Eukaryota</taxon>
        <taxon>Fungi</taxon>
        <taxon>Dikarya</taxon>
        <taxon>Basidiomycota</taxon>
        <taxon>Agaricomycotina</taxon>
        <taxon>Tremellomycetes</taxon>
        <taxon>Cystofilobasidiales</taxon>
        <taxon>Mrakiaceae</taxon>
        <taxon>Phaffia</taxon>
    </lineage>
</organism>
<evidence type="ECO:0000313" key="1">
    <source>
        <dbReference type="EMBL" id="CED84907.1"/>
    </source>
</evidence>
<protein>
    <submittedName>
        <fullName evidence="1">Uncharacterized conserved protein</fullName>
    </submittedName>
</protein>
<dbReference type="EMBL" id="LN483166">
    <property type="protein sequence ID" value="CED84907.1"/>
    <property type="molecule type" value="Genomic_DNA"/>
</dbReference>
<dbReference type="AlphaFoldDB" id="A0A0F7SRT5"/>
<sequence>MTPTITTKAAMSTVSAVTSAAKPARKAMRSGLQREVLNLFKKAIKISKSKPIEAQPQFLLLSRWSFRHPALTTRDVAAIEHQIRKGTRTLEMLSSPSIRKVNTTEEMRTWWEDSIRKKYT</sequence>
<proteinExistence type="predicted"/>
<name>A0A0F7SRT5_PHARH</name>
<reference evidence="1" key="1">
    <citation type="submission" date="2014-08" db="EMBL/GenBank/DDBJ databases">
        <authorList>
            <person name="Sharma Rahul"/>
            <person name="Thines Marco"/>
        </authorList>
    </citation>
    <scope>NUCLEOTIDE SEQUENCE</scope>
</reference>
<accession>A0A0F7SRT5</accession>